<reference evidence="3" key="1">
    <citation type="submission" date="2022-08" db="EMBL/GenBank/DDBJ databases">
        <title>Novel Bdellovibrio Species Isolated from Svalbard: Designation Bdellovibrio svalbardensis.</title>
        <authorList>
            <person name="Mitchell R.J."/>
            <person name="Choi S.Y."/>
        </authorList>
    </citation>
    <scope>NUCLEOTIDE SEQUENCE</scope>
    <source>
        <strain evidence="3">PAP01</strain>
    </source>
</reference>
<evidence type="ECO:0000313" key="4">
    <source>
        <dbReference type="Proteomes" id="UP001152321"/>
    </source>
</evidence>
<evidence type="ECO:0000256" key="2">
    <source>
        <dbReference type="SAM" id="SignalP"/>
    </source>
</evidence>
<feature type="signal peptide" evidence="2">
    <location>
        <begin position="1"/>
        <end position="18"/>
    </location>
</feature>
<dbReference type="EMBL" id="JANRMI010000001">
    <property type="protein sequence ID" value="MDG0815562.1"/>
    <property type="molecule type" value="Genomic_DNA"/>
</dbReference>
<feature type="region of interest" description="Disordered" evidence="1">
    <location>
        <begin position="267"/>
        <end position="291"/>
    </location>
</feature>
<feature type="chain" id="PRO_5047058281" description="YkuD domain-containing protein" evidence="2">
    <location>
        <begin position="19"/>
        <end position="383"/>
    </location>
</feature>
<protein>
    <recommendedName>
        <fullName evidence="5">YkuD domain-containing protein</fullName>
    </recommendedName>
</protein>
<dbReference type="Proteomes" id="UP001152321">
    <property type="component" value="Unassembled WGS sequence"/>
</dbReference>
<name>A0ABT6DFG0_9BACT</name>
<keyword evidence="4" id="KW-1185">Reference proteome</keyword>
<gene>
    <name evidence="3" type="ORF">NWE73_04245</name>
</gene>
<evidence type="ECO:0008006" key="5">
    <source>
        <dbReference type="Google" id="ProtNLM"/>
    </source>
</evidence>
<evidence type="ECO:0000313" key="3">
    <source>
        <dbReference type="EMBL" id="MDG0815562.1"/>
    </source>
</evidence>
<sequence length="383" mass="41134">MSLIKIALLVVSFHAAHAESPSYEAVMPVGAIRKDSTITLKPVDAKSSFFNPAVKSTTSETGFQEVDNNTLYKVKSLKTSDTSSDADDLKALSSNDQLVVSKTDLGSGNAGCATSESCTLSSDIPVYKTGGFDFINWFLNLFGLGEKPKSLVTPVQEKFTPSQAMASAMSEKIEKSNKLLGPSKEVIPACTNQLPDHLKDDKKFGCGLQQALDAFKKAKADGKTSKDIFMFNDFSSGGVMGKMYFFNSDGSLAQVLDRNPIWVSRGEGGFGQGKGSMRTPDGAIMTKSYKPPRGGNIRDGIELVGLEPGNQDIFGRGVLLHGWDPYTPTQGCLGVAGTIDTMKRGRATLGGEPPYLDQLKRGILKDGGVMIYNFTPNKVSKCF</sequence>
<evidence type="ECO:0000256" key="1">
    <source>
        <dbReference type="SAM" id="MobiDB-lite"/>
    </source>
</evidence>
<keyword evidence="2" id="KW-0732">Signal</keyword>
<comment type="caution">
    <text evidence="3">The sequence shown here is derived from an EMBL/GenBank/DDBJ whole genome shotgun (WGS) entry which is preliminary data.</text>
</comment>
<proteinExistence type="predicted"/>
<accession>A0ABT6DFG0</accession>
<dbReference type="RefSeq" id="WP_277577037.1">
    <property type="nucleotide sequence ID" value="NZ_JANRMI010000001.1"/>
</dbReference>
<organism evidence="3 4">
    <name type="scientific">Bdellovibrio svalbardensis</name>
    <dbReference type="NCBI Taxonomy" id="2972972"/>
    <lineage>
        <taxon>Bacteria</taxon>
        <taxon>Pseudomonadati</taxon>
        <taxon>Bdellovibrionota</taxon>
        <taxon>Bdellovibrionia</taxon>
        <taxon>Bdellovibrionales</taxon>
        <taxon>Pseudobdellovibrionaceae</taxon>
        <taxon>Bdellovibrio</taxon>
    </lineage>
</organism>